<dbReference type="InterPro" id="IPR036834">
    <property type="entry name" value="Bcl-2-like_sf"/>
</dbReference>
<name>A0A7J7IX98_BUGNE</name>
<dbReference type="EMBL" id="VXIV02003332">
    <property type="protein sequence ID" value="KAF6018147.1"/>
    <property type="molecule type" value="Genomic_DNA"/>
</dbReference>
<keyword evidence="1" id="KW-0053">Apoptosis</keyword>
<keyword evidence="4" id="KW-1185">Reference proteome</keyword>
<dbReference type="Proteomes" id="UP000593567">
    <property type="component" value="Unassembled WGS sequence"/>
</dbReference>
<feature type="region of interest" description="Disordered" evidence="2">
    <location>
        <begin position="310"/>
        <end position="409"/>
    </location>
</feature>
<dbReference type="SUPFAM" id="SSF56854">
    <property type="entry name" value="Bcl-2 inhibitors of programmed cell death"/>
    <property type="match status" value="1"/>
</dbReference>
<gene>
    <name evidence="3" type="ORF">EB796_023537</name>
</gene>
<evidence type="ECO:0000256" key="2">
    <source>
        <dbReference type="SAM" id="MobiDB-lite"/>
    </source>
</evidence>
<feature type="region of interest" description="Disordered" evidence="2">
    <location>
        <begin position="250"/>
        <end position="273"/>
    </location>
</feature>
<accession>A0A7J7IX98</accession>
<evidence type="ECO:0000313" key="4">
    <source>
        <dbReference type="Proteomes" id="UP000593567"/>
    </source>
</evidence>
<protein>
    <submittedName>
        <fullName evidence="3">Uncharacterized protein</fullName>
    </submittedName>
</protein>
<evidence type="ECO:0000313" key="3">
    <source>
        <dbReference type="EMBL" id="KAF6018147.1"/>
    </source>
</evidence>
<feature type="compositionally biased region" description="Polar residues" evidence="2">
    <location>
        <begin position="356"/>
        <end position="373"/>
    </location>
</feature>
<feature type="region of interest" description="Disordered" evidence="2">
    <location>
        <begin position="157"/>
        <end position="188"/>
    </location>
</feature>
<evidence type="ECO:0000256" key="1">
    <source>
        <dbReference type="ARBA" id="ARBA00022703"/>
    </source>
</evidence>
<dbReference type="AlphaFoldDB" id="A0A7J7IX98"/>
<organism evidence="3 4">
    <name type="scientific">Bugula neritina</name>
    <name type="common">Brown bryozoan</name>
    <name type="synonym">Sertularia neritina</name>
    <dbReference type="NCBI Taxonomy" id="10212"/>
    <lineage>
        <taxon>Eukaryota</taxon>
        <taxon>Metazoa</taxon>
        <taxon>Spiralia</taxon>
        <taxon>Lophotrochozoa</taxon>
        <taxon>Bryozoa</taxon>
        <taxon>Gymnolaemata</taxon>
        <taxon>Cheilostomatida</taxon>
        <taxon>Flustrina</taxon>
        <taxon>Buguloidea</taxon>
        <taxon>Bugulidae</taxon>
        <taxon>Bugula</taxon>
    </lineage>
</organism>
<dbReference type="InterPro" id="IPR002475">
    <property type="entry name" value="Bcl2-like"/>
</dbReference>
<reference evidence="3" key="1">
    <citation type="submission" date="2020-06" db="EMBL/GenBank/DDBJ databases">
        <title>Draft genome of Bugula neritina, a colonial animal packing powerful symbionts and potential medicines.</title>
        <authorList>
            <person name="Rayko M."/>
        </authorList>
    </citation>
    <scope>NUCLEOTIDE SEQUENCE [LARGE SCALE GENOMIC DNA]</scope>
    <source>
        <strain evidence="3">Kwan_BN1</strain>
    </source>
</reference>
<comment type="caution">
    <text evidence="3">The sequence shown here is derived from an EMBL/GenBank/DDBJ whole genome shotgun (WGS) entry which is preliminary data.</text>
</comment>
<dbReference type="GO" id="GO:0042981">
    <property type="term" value="P:regulation of apoptotic process"/>
    <property type="evidence" value="ECO:0007669"/>
    <property type="project" value="InterPro"/>
</dbReference>
<proteinExistence type="predicted"/>
<feature type="compositionally biased region" description="Basic residues" evidence="2">
    <location>
        <begin position="255"/>
        <end position="273"/>
    </location>
</feature>
<feature type="region of interest" description="Disordered" evidence="2">
    <location>
        <begin position="62"/>
        <end position="97"/>
    </location>
</feature>
<sequence length="409" mass="45795">MLATAVTLAEKAFDDGWYDRIQLILNWTEKLFCENHVNAWIRASQGWEGIITCPQLLQTCSTRDASPPPNRQGRSHTTQRKDLADCIPGNSRSRSSPAFIPETFDCNIQKQPTNVDPQCIVYPESNQFKHYMNLTNLECSLLKLRATEGFSGVPTTKMKEPIDCGTAPVQPSALDRNGEMPGAKYSDDEGDWVNLDEECRESESEGEKFQEKNCEISGFRFFPPPLEMGCYNLKDNEDFRFDEDLADCSKETKRGNRQPHSAKRPRTKKPKRLIQKIQHPEYQKPCFFNEGLHRQKTHKKTEFLGAPCEDALLPEKQDSKTKPASPTRADKENKNCGEVLPNQVPSEDKTEEAQSEDNSATGSPAAESTSSTMDSVDDNAAAGDDDVRPESDSLYVSAQTENAGLESVV</sequence>
<dbReference type="GO" id="GO:0006915">
    <property type="term" value="P:apoptotic process"/>
    <property type="evidence" value="ECO:0007669"/>
    <property type="project" value="UniProtKB-KW"/>
</dbReference>
<dbReference type="PROSITE" id="PS50062">
    <property type="entry name" value="BCL2_FAMILY"/>
    <property type="match status" value="1"/>
</dbReference>
<dbReference type="Gene3D" id="1.10.437.10">
    <property type="entry name" value="Blc2-like"/>
    <property type="match status" value="1"/>
</dbReference>